<accession>A0A380PZ36</accession>
<dbReference type="GO" id="GO:0003824">
    <property type="term" value="F:catalytic activity"/>
    <property type="evidence" value="ECO:0007669"/>
    <property type="project" value="UniProtKB-ARBA"/>
</dbReference>
<name>A0A380PZ36_YERFR</name>
<evidence type="ECO:0000256" key="1">
    <source>
        <dbReference type="ARBA" id="ARBA00022656"/>
    </source>
</evidence>
<dbReference type="PRINTS" id="PR01217">
    <property type="entry name" value="PRICHEXTENSN"/>
</dbReference>
<dbReference type="GO" id="GO:0090729">
    <property type="term" value="F:toxin activity"/>
    <property type="evidence" value="ECO:0007669"/>
    <property type="project" value="UniProtKB-KW"/>
</dbReference>
<evidence type="ECO:0000313" key="4">
    <source>
        <dbReference type="EMBL" id="SUP78864.1"/>
    </source>
</evidence>
<dbReference type="SUPFAM" id="SSF51126">
    <property type="entry name" value="Pectin lyase-like"/>
    <property type="match status" value="1"/>
</dbReference>
<dbReference type="SMART" id="SM00912">
    <property type="entry name" value="Haemagg_act"/>
    <property type="match status" value="1"/>
</dbReference>
<organism evidence="4 5">
    <name type="scientific">Yersinia frederiksenii</name>
    <dbReference type="NCBI Taxonomy" id="29484"/>
    <lineage>
        <taxon>Bacteria</taxon>
        <taxon>Pseudomonadati</taxon>
        <taxon>Pseudomonadota</taxon>
        <taxon>Gammaproteobacteria</taxon>
        <taxon>Enterobacterales</taxon>
        <taxon>Yersiniaceae</taxon>
        <taxon>Yersinia</taxon>
    </lineage>
</organism>
<feature type="compositionally biased region" description="Low complexity" evidence="2">
    <location>
        <begin position="1907"/>
        <end position="1918"/>
    </location>
</feature>
<dbReference type="Proteomes" id="UP000254835">
    <property type="component" value="Unassembled WGS sequence"/>
</dbReference>
<feature type="region of interest" description="Disordered" evidence="2">
    <location>
        <begin position="1907"/>
        <end position="1944"/>
    </location>
</feature>
<feature type="compositionally biased region" description="Polar residues" evidence="2">
    <location>
        <begin position="2406"/>
        <end position="2424"/>
    </location>
</feature>
<protein>
    <submittedName>
        <fullName evidence="4">Adhesin</fullName>
    </submittedName>
</protein>
<feature type="compositionally biased region" description="Polar residues" evidence="2">
    <location>
        <begin position="1919"/>
        <end position="1930"/>
    </location>
</feature>
<feature type="domain" description="Filamentous haemagglutinin FhaB/tRNA nuclease CdiA-like TPS" evidence="3">
    <location>
        <begin position="62"/>
        <end position="181"/>
    </location>
</feature>
<proteinExistence type="predicted"/>
<evidence type="ECO:0000313" key="5">
    <source>
        <dbReference type="Proteomes" id="UP000254835"/>
    </source>
</evidence>
<feature type="region of interest" description="Disordered" evidence="2">
    <location>
        <begin position="2140"/>
        <end position="2167"/>
    </location>
</feature>
<sequence>MSKNKGKTNNSASSFIGKLTQENLHKKLCPIYLALVAVLPSLSYASLVPDTSSNAPTISESANGTPTVNIINPNGNGISHNKFDDFNVGPDGLIFNNSMQDGVSSIGGYIIKNGQLQQEASAIISEVTGAKGSYLNGTMEVFGKKADLIIANENGISVNGVSTINANNLTLSTGRVEYGENGNIQLNVNKGMIAVEGQGLSTEGLTHFDMISRTVKLDGEVSGSADIKVVAGLNTYDTQTRQHQIRNLSAADTPKVAIDGSSLGSMYGGRIQLISTESGVGVRHKGSLVGNQTVEISADGDLALTAISSKSGDVNLSGNNIDISVNENTGFGGVISNGDLIIRALSQAKLSADAVSKNGNIRITADSLLQNAARIFAMSGDSDKIDVTSIFIDVKGEYKITGTLFALDASGKKIENAIISLVDGNYIVSINGETIDSATISSDAAISSQSGNVIVNANSFLNQGAGVNSQKGTLSFTINELFDNDGVVNASGPLSIVANNLHNKGVLYTEQDANLILGSLINKGLLQADKKNTIKSNSINNSGRIVSAASMLDISIVNGSAINSGVLSGKNVAISQVSDGGLLENTGVINSEESIDITTESVFNSGDITAAKDLSLNISKEVNNQNGGSILSGANLKINSSGVHAVNINNNNSLIQGGAIEISNVNTITNSNNAKLISESSLKLDDIKELNNKGSSSLIQANEIILTNIDSIKNTDEAKILAADQLSISHSSELVNQNSSILASGDIHLSNIETIKNVDGFINADGTVSINNSTNLFNTGTGTTQYSGSGIIANNIDIHSVTNVENSGGSYISALGEWLKLELINSIINDKSSVITSDNGLMISNIDNLNNKGVIYSGADMSLDNIGALSNIGDGTGNIGVINAGRNLYVSYVSSFINSIAAIINSDGDATFKNINKLDNINAIIQASGILSVEANTIVNSSDKGSSAGDAIIIGVGGLTVESDSISNLNGATLFSDADISIRSKNVNNSGSNISGNNVDIQVDNLNNSSGYIYSAKNLLIKLAESLSNLSGDIFSDNNLSLILSKDYRYNDDSGDINARGEFSIKTTGSIIIDRILESAASILLNADENIKISSNQSILSLKDVILKAINITNSSGALIFSSQDIIIDAEKGKFLNEENANVLSMGKIDIVAENIKNDGGNIRSQGDMALDAKIIDNISKYDNPGWVTGPAQNAEGSHEWKQGFISLVYYNAKLSGSIPTWIGDFKLTKMAEISSGGNLNINQKNIYSAKTLNNTGGLIQSSKDMIISGTVNNAPEYNEMSFYYYLTETLSTPIELEVYRKVIGSDSSYAQFNTLYQLLDFYFGDGIPESVSGKDSYIYDTQSNSFNSLKEMAKQSEQLNSVMKRLFGDAWLSDSQEKLSQDWARVTGSNNASLKDLKDYGLSDNNGGIIAGGNLTHNGGAFNNGLFGAKLEGEKITVAIGDKEVVVTQNPYEINIGLKTIAELTKGLSTTKTYTELAKIQGLFVSNQKWKDVDFTAKVGDGASNPIYPFYETRTEMIDQSLFFGSQYFFDQIGYIPETPVLVVGDNYFISEVIRRQLNESVGTFFSVRDGIDGTELVEKLMSNAATVNGVEDFTVGKALTDEQIAGLDKDIVWFVTENIDGHDVLTPKIYFATTTLEQLESGRYDGSAIVHAGGNMDVDASSFNNVNGQISAGGNINIQSEGNINNSSVGMNGGITSGGDLSLVSSGGSITNSGSALSAGNDLTLQADNGSIELTASQGANVSGNQELHYYNDGVTAGGSIDMSAKDITVNAVDIAAEKDISLTSTEGDVTFNNMYEVEGNYEYSHKSTGILSHESTETVSSSATSVDSSVNAGGKFTVNSANDIVLKGGEYNAQSGELKAAGDVDIQTSQDYSYSETTVERTDLKFGAGASGFGQSVGYDISGLEGESSSTSTGEHNNLGSDITNAGSKPGRAPTSSSGNFQAGLETVTTVDTQQTTTNNNASLNFTDSMTLEAGNTVDIGGGNFNTEGALTIVADEVKSTKYEDEVITTSEETVSFYGVKGEAHSSVADAADKVGNLVEKGNDGQEIDAGLTAAEVAGSASNLMFNDLLGGSVSVGFDTTTTSSSSTTKSENITNINAGNVSITSNGDTTLKGVELSADSVEITTGGDLNILAAESSTENWSQKDTHSAGVSAGASAAPTGAGAGVSVDYHGSTSTSTGSSHTYTNSNLNSSDISINTGGDMTLAGGNIQSETANLNITGDLNVQSVQDTVNNQTNSNEWGGSVGVAVSTNGGLIPTLAGNYGQGGEHYDSKTTGTQTGINTTGELNISTGGDLNLTGAHIVSDSKTGTVDVAGNINAVELSDTIDQDGAYGGGGGGISKTGLPTVNGYYNTVEKVEYQEDQKATIDVGNIKGNVQGELNTDGETLSQVNVDKVTASNSISFTAGGLSSSNKPAKNGNTSKPPKTAPVKTDKPTPPKPTPVETDKPTPPKPTPVETDKPTPPKPTPVETDKPTPPKPTPVETDKPTPPKSTPVETDKPTPPKPTPVETDKPTPPKPTPVETDKPTPPKPTPVETDKPTPPKPAPVETDKPTPPKNRPSKPVKGEEKPNHMSPSYPGSKLGGDFKGHLPKDDKNSSRWIKKTATGDEPVSYPKPSEIRQSTPPSKAPVSSGKLPVESNPNHMSPSYPGSKQDGSFVGSLPKDDGTSSGWIKHPTISVPTDSSKR</sequence>
<dbReference type="NCBIfam" id="TIGR01901">
    <property type="entry name" value="adhes_NPXG"/>
    <property type="match status" value="1"/>
</dbReference>
<feature type="compositionally biased region" description="Basic and acidic residues" evidence="2">
    <location>
        <begin position="2585"/>
        <end position="2598"/>
    </location>
</feature>
<gene>
    <name evidence="4" type="primary">fhaB_8</name>
    <name evidence="4" type="ORF">NCTC11470_04002</name>
</gene>
<dbReference type="Pfam" id="PF05860">
    <property type="entry name" value="TPS"/>
    <property type="match status" value="1"/>
</dbReference>
<feature type="compositionally biased region" description="Low complexity" evidence="2">
    <location>
        <begin position="2152"/>
        <end position="2167"/>
    </location>
</feature>
<dbReference type="PANTHER" id="PTHR24216:SF65">
    <property type="entry name" value="PAXILLIN-LIKE PROTEIN 1"/>
    <property type="match status" value="1"/>
</dbReference>
<dbReference type="RefSeq" id="WP_098906701.1">
    <property type="nucleotide sequence ID" value="NZ_CP023964.1"/>
</dbReference>
<reference evidence="4 5" key="1">
    <citation type="submission" date="2018-06" db="EMBL/GenBank/DDBJ databases">
        <authorList>
            <consortium name="Pathogen Informatics"/>
            <person name="Doyle S."/>
        </authorList>
    </citation>
    <scope>NUCLEOTIDE SEQUENCE [LARGE SCALE GENOMIC DNA]</scope>
    <source>
        <strain evidence="4 5">NCTC11470</strain>
    </source>
</reference>
<dbReference type="InterPro" id="IPR011050">
    <property type="entry name" value="Pectin_lyase_fold/virulence"/>
</dbReference>
<dbReference type="Gene3D" id="2.160.20.10">
    <property type="entry name" value="Single-stranded right-handed beta-helix, Pectin lyase-like"/>
    <property type="match status" value="1"/>
</dbReference>
<evidence type="ECO:0000259" key="3">
    <source>
        <dbReference type="SMART" id="SM00912"/>
    </source>
</evidence>
<dbReference type="OrthoDB" id="2664633at2"/>
<dbReference type="InterPro" id="IPR025157">
    <property type="entry name" value="Hemagglutinin_rpt"/>
</dbReference>
<feature type="region of interest" description="Disordered" evidence="2">
    <location>
        <begin position="2406"/>
        <end position="2687"/>
    </location>
</feature>
<dbReference type="EMBL" id="UHJA01000001">
    <property type="protein sequence ID" value="SUP78864.1"/>
    <property type="molecule type" value="Genomic_DNA"/>
</dbReference>
<dbReference type="InterPro" id="IPR012334">
    <property type="entry name" value="Pectin_lyas_fold"/>
</dbReference>
<feature type="compositionally biased region" description="Polar residues" evidence="2">
    <location>
        <begin position="2640"/>
        <end position="2655"/>
    </location>
</feature>
<keyword evidence="1" id="KW-0800">Toxin</keyword>
<evidence type="ECO:0000256" key="2">
    <source>
        <dbReference type="SAM" id="MobiDB-lite"/>
    </source>
</evidence>
<dbReference type="InterPro" id="IPR008638">
    <property type="entry name" value="FhaB/CdiA-like_TPS"/>
</dbReference>
<dbReference type="PANTHER" id="PTHR24216">
    <property type="entry name" value="PAXILLIN-RELATED"/>
    <property type="match status" value="1"/>
</dbReference>
<dbReference type="Pfam" id="PF13332">
    <property type="entry name" value="Fil_haemagg_2"/>
    <property type="match status" value="3"/>
</dbReference>